<proteinExistence type="predicted"/>
<protein>
    <recommendedName>
        <fullName evidence="3">DUF4303 domain-containing protein</fullName>
    </recommendedName>
</protein>
<sequence>MGTWSAEVFGNDTSCEVKEYFFEQYNLGCEVHVIASELQEKFSYSLNLAEDKNNVLFAFAYCLWETKSLDDELLKQVAQIIESGNDLNVCEQLGADQQFLDKRTTCLQKFLTKISKPRSMTKKRVKPPKQVESKYQNGSCLSFQYPNECYGGIIIIDCAFYNNRGTMRVAFTDIEQSKEPDFNDFLNARLSNFKWELVGGQAAKYAAFDDQTARISSYPFGYESAKERASFFEYNDKFFEIVGKLPTYTQCLLATVGSGVNYNLAYDDFSKSMEKTLQYWKQNISPHSEVVSKVTINELNDLLKK</sequence>
<name>A0ABS4IQD7_9BACL</name>
<keyword evidence="2" id="KW-1185">Reference proteome</keyword>
<comment type="caution">
    <text evidence="1">The sequence shown here is derived from an EMBL/GenBank/DDBJ whole genome shotgun (WGS) entry which is preliminary data.</text>
</comment>
<evidence type="ECO:0000313" key="1">
    <source>
        <dbReference type="EMBL" id="MBP1989787.1"/>
    </source>
</evidence>
<evidence type="ECO:0000313" key="2">
    <source>
        <dbReference type="Proteomes" id="UP001519287"/>
    </source>
</evidence>
<evidence type="ECO:0008006" key="3">
    <source>
        <dbReference type="Google" id="ProtNLM"/>
    </source>
</evidence>
<organism evidence="1 2">
    <name type="scientific">Paenibacillus eucommiae</name>
    <dbReference type="NCBI Taxonomy" id="1355755"/>
    <lineage>
        <taxon>Bacteria</taxon>
        <taxon>Bacillati</taxon>
        <taxon>Bacillota</taxon>
        <taxon>Bacilli</taxon>
        <taxon>Bacillales</taxon>
        <taxon>Paenibacillaceae</taxon>
        <taxon>Paenibacillus</taxon>
    </lineage>
</organism>
<dbReference type="RefSeq" id="WP_209970586.1">
    <property type="nucleotide sequence ID" value="NZ_JAGGLB010000003.1"/>
</dbReference>
<dbReference type="Proteomes" id="UP001519287">
    <property type="component" value="Unassembled WGS sequence"/>
</dbReference>
<dbReference type="EMBL" id="JAGGLB010000003">
    <property type="protein sequence ID" value="MBP1989787.1"/>
    <property type="molecule type" value="Genomic_DNA"/>
</dbReference>
<reference evidence="1 2" key="1">
    <citation type="submission" date="2021-03" db="EMBL/GenBank/DDBJ databases">
        <title>Genomic Encyclopedia of Type Strains, Phase IV (KMG-IV): sequencing the most valuable type-strain genomes for metagenomic binning, comparative biology and taxonomic classification.</title>
        <authorList>
            <person name="Goeker M."/>
        </authorList>
    </citation>
    <scope>NUCLEOTIDE SEQUENCE [LARGE SCALE GENOMIC DNA]</scope>
    <source>
        <strain evidence="1 2">DSM 26048</strain>
    </source>
</reference>
<gene>
    <name evidence="1" type="ORF">J2Z66_001385</name>
</gene>
<accession>A0ABS4IQD7</accession>